<evidence type="ECO:0000313" key="2">
    <source>
        <dbReference type="EMBL" id="SJM89351.1"/>
    </source>
</evidence>
<dbReference type="GO" id="GO:0006629">
    <property type="term" value="P:lipid metabolic process"/>
    <property type="evidence" value="ECO:0007669"/>
    <property type="project" value="InterPro"/>
</dbReference>
<reference evidence="3" key="1">
    <citation type="submission" date="2017-02" db="EMBL/GenBank/DDBJ databases">
        <authorList>
            <person name="Daims H."/>
        </authorList>
    </citation>
    <scope>NUCLEOTIDE SEQUENCE [LARGE SCALE GENOMIC DNA]</scope>
</reference>
<evidence type="ECO:0000259" key="1">
    <source>
        <dbReference type="PROSITE" id="PS51704"/>
    </source>
</evidence>
<proteinExistence type="predicted"/>
<feature type="domain" description="GP-PDE" evidence="1">
    <location>
        <begin position="9"/>
        <end position="299"/>
    </location>
</feature>
<accession>A0A1R4GZF6</accession>
<dbReference type="OrthoDB" id="9795622at2"/>
<dbReference type="SUPFAM" id="SSF51695">
    <property type="entry name" value="PLC-like phosphodiesterases"/>
    <property type="match status" value="1"/>
</dbReference>
<keyword evidence="3" id="KW-1185">Reference proteome</keyword>
<gene>
    <name evidence="2" type="ORF">CRENPOLYSF2_1130022</name>
</gene>
<dbReference type="Gene3D" id="3.20.20.190">
    <property type="entry name" value="Phosphatidylinositol (PI) phosphodiesterase"/>
    <property type="match status" value="1"/>
</dbReference>
<dbReference type="PANTHER" id="PTHR46211:SF1">
    <property type="entry name" value="GLYCEROPHOSPHODIESTER PHOSPHODIESTERASE, CYTOPLASMIC"/>
    <property type="match status" value="1"/>
</dbReference>
<name>A0A1R4GZF6_9GAMM</name>
<dbReference type="Pfam" id="PF03009">
    <property type="entry name" value="GDPD"/>
    <property type="match status" value="1"/>
</dbReference>
<organism evidence="2 3">
    <name type="scientific">Crenothrix polyspora</name>
    <dbReference type="NCBI Taxonomy" id="360316"/>
    <lineage>
        <taxon>Bacteria</taxon>
        <taxon>Pseudomonadati</taxon>
        <taxon>Pseudomonadota</taxon>
        <taxon>Gammaproteobacteria</taxon>
        <taxon>Methylococcales</taxon>
        <taxon>Crenotrichaceae</taxon>
        <taxon>Crenothrix</taxon>
    </lineage>
</organism>
<protein>
    <submittedName>
        <fullName evidence="2">Glycerophosphoryl diester phosphodiesterase</fullName>
    </submittedName>
</protein>
<dbReference type="PROSITE" id="PS51704">
    <property type="entry name" value="GP_PDE"/>
    <property type="match status" value="1"/>
</dbReference>
<dbReference type="InterPro" id="IPR017946">
    <property type="entry name" value="PLC-like_Pdiesterase_TIM-brl"/>
</dbReference>
<evidence type="ECO:0000313" key="3">
    <source>
        <dbReference type="Proteomes" id="UP000195442"/>
    </source>
</evidence>
<dbReference type="InterPro" id="IPR030395">
    <property type="entry name" value="GP_PDE_dom"/>
</dbReference>
<dbReference type="Proteomes" id="UP000195442">
    <property type="component" value="Unassembled WGS sequence"/>
</dbReference>
<sequence>MVSATSSSILNIAHRGARAYAPENTLVAFAKAKTFGCQMFEMDVRLSKEGVVIVHHDEQLTRCTDVESKFPGRSSYAVADFTIAELNRLDAGSWYIEQLTLPNHARQAFLQSLTDAEIAEFISPSERKLYASGSIKIPTLADTLSLAKDLELMVNIELKAQKGTESGLVAAVLKTVQTMRLEDQILISSFEHDLLRQVRRQSTKIATAVLSEMPIKAPLSYLRTLKANAYNLECYRDLKRNGFGDLAGKRYLAHINKVRNAGFGVNIWTCNDPEELKYLLAAGVTGLVSDYPNRVREIMTADVTQVFTL</sequence>
<dbReference type="RefSeq" id="WP_087145584.1">
    <property type="nucleotide sequence ID" value="NZ_FUKJ01000017.1"/>
</dbReference>
<dbReference type="EMBL" id="FUKJ01000017">
    <property type="protein sequence ID" value="SJM89351.1"/>
    <property type="molecule type" value="Genomic_DNA"/>
</dbReference>
<dbReference type="GO" id="GO:0008081">
    <property type="term" value="F:phosphoric diester hydrolase activity"/>
    <property type="evidence" value="ECO:0007669"/>
    <property type="project" value="InterPro"/>
</dbReference>
<dbReference type="PANTHER" id="PTHR46211">
    <property type="entry name" value="GLYCEROPHOSPHORYL DIESTER PHOSPHODIESTERASE"/>
    <property type="match status" value="1"/>
</dbReference>
<dbReference type="AlphaFoldDB" id="A0A1R4GZF6"/>